<keyword evidence="3" id="KW-0547">Nucleotide-binding</keyword>
<evidence type="ECO:0000313" key="7">
    <source>
        <dbReference type="Proteomes" id="UP000593576"/>
    </source>
</evidence>
<dbReference type="SUPFAM" id="SSF56112">
    <property type="entry name" value="Protein kinase-like (PK-like)"/>
    <property type="match status" value="1"/>
</dbReference>
<protein>
    <recommendedName>
        <fullName evidence="8">Protein kinase domain-containing protein</fullName>
    </recommendedName>
</protein>
<evidence type="ECO:0000256" key="2">
    <source>
        <dbReference type="ARBA" id="ARBA00022679"/>
    </source>
</evidence>
<dbReference type="Proteomes" id="UP000593576">
    <property type="component" value="Unassembled WGS sequence"/>
</dbReference>
<dbReference type="AlphaFoldDB" id="A0A7J9MBS9"/>
<dbReference type="EMBL" id="JABFAF010000010">
    <property type="protein sequence ID" value="MBA0867869.1"/>
    <property type="molecule type" value="Genomic_DNA"/>
</dbReference>
<evidence type="ECO:0000256" key="4">
    <source>
        <dbReference type="ARBA" id="ARBA00022777"/>
    </source>
</evidence>
<accession>A0A7J9MBS9</accession>
<evidence type="ECO:0000256" key="1">
    <source>
        <dbReference type="ARBA" id="ARBA00022527"/>
    </source>
</evidence>
<keyword evidence="4" id="KW-0418">Kinase</keyword>
<dbReference type="InterPro" id="IPR011009">
    <property type="entry name" value="Kinase-like_dom_sf"/>
</dbReference>
<organism evidence="6 7">
    <name type="scientific">Gossypium schwendimanii</name>
    <name type="common">Cotton</name>
    <dbReference type="NCBI Taxonomy" id="34291"/>
    <lineage>
        <taxon>Eukaryota</taxon>
        <taxon>Viridiplantae</taxon>
        <taxon>Streptophyta</taxon>
        <taxon>Embryophyta</taxon>
        <taxon>Tracheophyta</taxon>
        <taxon>Spermatophyta</taxon>
        <taxon>Magnoliopsida</taxon>
        <taxon>eudicotyledons</taxon>
        <taxon>Gunneridae</taxon>
        <taxon>Pentapetalae</taxon>
        <taxon>rosids</taxon>
        <taxon>malvids</taxon>
        <taxon>Malvales</taxon>
        <taxon>Malvaceae</taxon>
        <taxon>Malvoideae</taxon>
        <taxon>Gossypium</taxon>
    </lineage>
</organism>
<keyword evidence="5" id="KW-0067">ATP-binding</keyword>
<dbReference type="Gene3D" id="3.30.200.20">
    <property type="entry name" value="Phosphorylase Kinase, domain 1"/>
    <property type="match status" value="1"/>
</dbReference>
<evidence type="ECO:0000256" key="3">
    <source>
        <dbReference type="ARBA" id="ARBA00022741"/>
    </source>
</evidence>
<name>A0A7J9MBS9_GOSSC</name>
<dbReference type="GO" id="GO:0004674">
    <property type="term" value="F:protein serine/threonine kinase activity"/>
    <property type="evidence" value="ECO:0007669"/>
    <property type="project" value="UniProtKB-KW"/>
</dbReference>
<keyword evidence="7" id="KW-1185">Reference proteome</keyword>
<proteinExistence type="predicted"/>
<evidence type="ECO:0008006" key="8">
    <source>
        <dbReference type="Google" id="ProtNLM"/>
    </source>
</evidence>
<dbReference type="GO" id="GO:0005886">
    <property type="term" value="C:plasma membrane"/>
    <property type="evidence" value="ECO:0007669"/>
    <property type="project" value="TreeGrafter"/>
</dbReference>
<comment type="caution">
    <text evidence="6">The sequence shown here is derived from an EMBL/GenBank/DDBJ whole genome shotgun (WGS) entry which is preliminary data.</text>
</comment>
<dbReference type="PANTHER" id="PTHR27002">
    <property type="entry name" value="RECEPTOR-LIKE SERINE/THREONINE-PROTEIN KINASE SD1-8"/>
    <property type="match status" value="1"/>
</dbReference>
<sequence>MKFSDNNKLGQCGFGTIYKEMFCDGQEVAVERLSRNSEQEELEFKNEVMLM</sequence>
<reference evidence="6 7" key="1">
    <citation type="journal article" date="2019" name="Genome Biol. Evol.">
        <title>Insights into the evolution of the New World diploid cottons (Gossypium, subgenus Houzingenia) based on genome sequencing.</title>
        <authorList>
            <person name="Grover C.E."/>
            <person name="Arick M.A. 2nd"/>
            <person name="Thrash A."/>
            <person name="Conover J.L."/>
            <person name="Sanders W.S."/>
            <person name="Peterson D.G."/>
            <person name="Frelichowski J.E."/>
            <person name="Scheffler J.A."/>
            <person name="Scheffler B.E."/>
            <person name="Wendel J.F."/>
        </authorList>
    </citation>
    <scope>NUCLEOTIDE SEQUENCE [LARGE SCALE GENOMIC DNA]</scope>
    <source>
        <strain evidence="6">1</strain>
        <tissue evidence="6">Leaf</tissue>
    </source>
</reference>
<dbReference type="PANTHER" id="PTHR27002:SF181">
    <property type="entry name" value="RECEPTOR-LIKE SERINE_THREONINE-PROTEIN KINASE"/>
    <property type="match status" value="1"/>
</dbReference>
<keyword evidence="1" id="KW-0723">Serine/threonine-protein kinase</keyword>
<evidence type="ECO:0000313" key="6">
    <source>
        <dbReference type="EMBL" id="MBA0867869.1"/>
    </source>
</evidence>
<evidence type="ECO:0000256" key="5">
    <source>
        <dbReference type="ARBA" id="ARBA00022840"/>
    </source>
</evidence>
<gene>
    <name evidence="6" type="ORF">Goshw_005290</name>
</gene>
<keyword evidence="2" id="KW-0808">Transferase</keyword>
<dbReference type="OrthoDB" id="8891264at2759"/>
<dbReference type="GO" id="GO:0005524">
    <property type="term" value="F:ATP binding"/>
    <property type="evidence" value="ECO:0007669"/>
    <property type="project" value="UniProtKB-KW"/>
</dbReference>